<evidence type="ECO:0000256" key="2">
    <source>
        <dbReference type="ARBA" id="ARBA00022448"/>
    </source>
</evidence>
<dbReference type="PANTHER" id="PTHR43163">
    <property type="entry name" value="DIPEPTIDE TRANSPORT SYSTEM PERMEASE PROTEIN DPPB-RELATED"/>
    <property type="match status" value="1"/>
</dbReference>
<dbReference type="GO" id="GO:0005886">
    <property type="term" value="C:plasma membrane"/>
    <property type="evidence" value="ECO:0007669"/>
    <property type="project" value="UniProtKB-SubCell"/>
</dbReference>
<dbReference type="Proteomes" id="UP000277007">
    <property type="component" value="Unassembled WGS sequence"/>
</dbReference>
<dbReference type="InterPro" id="IPR000515">
    <property type="entry name" value="MetI-like"/>
</dbReference>
<comment type="subcellular location">
    <subcellularLocation>
        <location evidence="1 7">Cell membrane</location>
        <topology evidence="1 7">Multi-pass membrane protein</topology>
    </subcellularLocation>
</comment>
<comment type="similarity">
    <text evidence="7">Belongs to the binding-protein-dependent transport system permease family.</text>
</comment>
<dbReference type="SUPFAM" id="SSF161098">
    <property type="entry name" value="MetI-like"/>
    <property type="match status" value="1"/>
</dbReference>
<proteinExistence type="inferred from homology"/>
<feature type="domain" description="ABC transmembrane type-1" evidence="8">
    <location>
        <begin position="95"/>
        <end position="304"/>
    </location>
</feature>
<evidence type="ECO:0000313" key="10">
    <source>
        <dbReference type="Proteomes" id="UP000277007"/>
    </source>
</evidence>
<keyword evidence="3" id="KW-1003">Cell membrane</keyword>
<evidence type="ECO:0000256" key="7">
    <source>
        <dbReference type="RuleBase" id="RU363032"/>
    </source>
</evidence>
<keyword evidence="4 7" id="KW-0812">Transmembrane</keyword>
<dbReference type="PANTHER" id="PTHR43163:SF3">
    <property type="entry name" value="PEPTIDE ABC TRANSPORTER PERMEASE PROTEIN"/>
    <property type="match status" value="1"/>
</dbReference>
<feature type="transmembrane region" description="Helical" evidence="7">
    <location>
        <begin position="99"/>
        <end position="123"/>
    </location>
</feature>
<accession>A0A3S0HY69</accession>
<evidence type="ECO:0000259" key="8">
    <source>
        <dbReference type="PROSITE" id="PS50928"/>
    </source>
</evidence>
<dbReference type="Pfam" id="PF00528">
    <property type="entry name" value="BPD_transp_1"/>
    <property type="match status" value="1"/>
</dbReference>
<keyword evidence="5 7" id="KW-1133">Transmembrane helix</keyword>
<dbReference type="InterPro" id="IPR035906">
    <property type="entry name" value="MetI-like_sf"/>
</dbReference>
<evidence type="ECO:0000256" key="5">
    <source>
        <dbReference type="ARBA" id="ARBA00022989"/>
    </source>
</evidence>
<keyword evidence="2 7" id="KW-0813">Transport</keyword>
<evidence type="ECO:0000256" key="1">
    <source>
        <dbReference type="ARBA" id="ARBA00004651"/>
    </source>
</evidence>
<gene>
    <name evidence="9" type="ORF">EJ903_20335</name>
</gene>
<dbReference type="RefSeq" id="WP_126618857.1">
    <property type="nucleotide sequence ID" value="NZ_JBHUCY010000016.1"/>
</dbReference>
<feature type="transmembrane region" description="Helical" evidence="7">
    <location>
        <begin position="281"/>
        <end position="307"/>
    </location>
</feature>
<dbReference type="OrthoDB" id="7834831at2"/>
<name>A0A3S0HY69_9PROT</name>
<dbReference type="GO" id="GO:0055085">
    <property type="term" value="P:transmembrane transport"/>
    <property type="evidence" value="ECO:0007669"/>
    <property type="project" value="InterPro"/>
</dbReference>
<dbReference type="AlphaFoldDB" id="A0A3S0HY69"/>
<evidence type="ECO:0000256" key="4">
    <source>
        <dbReference type="ARBA" id="ARBA00022692"/>
    </source>
</evidence>
<keyword evidence="6 7" id="KW-0472">Membrane</keyword>
<evidence type="ECO:0000313" key="9">
    <source>
        <dbReference type="EMBL" id="RTR16581.1"/>
    </source>
</evidence>
<sequence>MFVYVARRLAGMMLVMLIVAAVVFVIARVVPGDPAAVMLGSSATPDDIAALRGRLGLDQPLYSQFLIYLGQIAHFDLGESIFLNRPVAQALAERSELTALLTLMSVSIAVAIGVPVGILSAAMRGRWVDQTAIGIAMLAASVPSFWIGLTLIKYLAVDLPWFPVAGYGPPDASLGERLRHLVLPAVALGIPNSALILRFTRTSMLDVLSDDYVRTARAKGLSPLVVVLKHALRNAMIPILTVIGLTAAVMIAGAIVTETVFGLPGVGNLIVSAVLRRDYPVIQGALLVVSGIYVLINLSVDLLYAVVDPRVRY</sequence>
<feature type="transmembrane region" description="Helical" evidence="7">
    <location>
        <begin position="177"/>
        <end position="197"/>
    </location>
</feature>
<organism evidence="9 10">
    <name type="scientific">Azospirillum griseum</name>
    <dbReference type="NCBI Taxonomy" id="2496639"/>
    <lineage>
        <taxon>Bacteria</taxon>
        <taxon>Pseudomonadati</taxon>
        <taxon>Pseudomonadota</taxon>
        <taxon>Alphaproteobacteria</taxon>
        <taxon>Rhodospirillales</taxon>
        <taxon>Azospirillaceae</taxon>
        <taxon>Azospirillum</taxon>
    </lineage>
</organism>
<dbReference type="CDD" id="cd06261">
    <property type="entry name" value="TM_PBP2"/>
    <property type="match status" value="1"/>
</dbReference>
<dbReference type="Gene3D" id="1.10.3720.10">
    <property type="entry name" value="MetI-like"/>
    <property type="match status" value="1"/>
</dbReference>
<evidence type="ECO:0000256" key="3">
    <source>
        <dbReference type="ARBA" id="ARBA00022475"/>
    </source>
</evidence>
<evidence type="ECO:0000256" key="6">
    <source>
        <dbReference type="ARBA" id="ARBA00023136"/>
    </source>
</evidence>
<dbReference type="InterPro" id="IPR045621">
    <property type="entry name" value="BPD_transp_1_N"/>
</dbReference>
<feature type="transmembrane region" description="Helical" evidence="7">
    <location>
        <begin position="239"/>
        <end position="261"/>
    </location>
</feature>
<feature type="transmembrane region" description="Helical" evidence="7">
    <location>
        <begin position="135"/>
        <end position="157"/>
    </location>
</feature>
<protein>
    <submittedName>
        <fullName evidence="9">ABC transporter permease</fullName>
    </submittedName>
</protein>
<dbReference type="PROSITE" id="PS50928">
    <property type="entry name" value="ABC_TM1"/>
    <property type="match status" value="1"/>
</dbReference>
<reference evidence="9 10" key="1">
    <citation type="submission" date="2018-12" db="EMBL/GenBank/DDBJ databases">
        <authorList>
            <person name="Yang Y."/>
        </authorList>
    </citation>
    <scope>NUCLEOTIDE SEQUENCE [LARGE SCALE GENOMIC DNA]</scope>
    <source>
        <strain evidence="9 10">L-25-5w-1</strain>
    </source>
</reference>
<dbReference type="EMBL" id="RXMA01000024">
    <property type="protein sequence ID" value="RTR16581.1"/>
    <property type="molecule type" value="Genomic_DNA"/>
</dbReference>
<dbReference type="Pfam" id="PF19300">
    <property type="entry name" value="BPD_transp_1_N"/>
    <property type="match status" value="1"/>
</dbReference>
<comment type="caution">
    <text evidence="9">The sequence shown here is derived from an EMBL/GenBank/DDBJ whole genome shotgun (WGS) entry which is preliminary data.</text>
</comment>
<feature type="transmembrane region" description="Helical" evidence="7">
    <location>
        <begin position="12"/>
        <end position="30"/>
    </location>
</feature>
<keyword evidence="10" id="KW-1185">Reference proteome</keyword>